<gene>
    <name evidence="1" type="ORF">DPEC_G00065250</name>
</gene>
<dbReference type="EMBL" id="CM055732">
    <property type="protein sequence ID" value="KAJ8012108.1"/>
    <property type="molecule type" value="Genomic_DNA"/>
</dbReference>
<evidence type="ECO:0000313" key="2">
    <source>
        <dbReference type="Proteomes" id="UP001157502"/>
    </source>
</evidence>
<keyword evidence="2" id="KW-1185">Reference proteome</keyword>
<proteinExistence type="predicted"/>
<protein>
    <submittedName>
        <fullName evidence="1">Uncharacterized protein</fullName>
    </submittedName>
</protein>
<comment type="caution">
    <text evidence="1">The sequence shown here is derived from an EMBL/GenBank/DDBJ whole genome shotgun (WGS) entry which is preliminary data.</text>
</comment>
<accession>A0ACC2H8A4</accession>
<evidence type="ECO:0000313" key="1">
    <source>
        <dbReference type="EMBL" id="KAJ8012108.1"/>
    </source>
</evidence>
<sequence length="1491" mass="159593">MYFQMTNRSKHQFKSPLTMIIPYGLKSWMEGVCRAVVLEEPTQIPEFIAAYCEDLLKFRERDQSMDIKDVTHQYQDIREAKHITDMKGGMGLMYRQRAPEYQQDDPAPGHSKQHLSVNQKTSPRSIQKSNVTTWEPRVVSDYEDPSSVPRETDNGEEIEAVEELSTVLARCSEADITKSVYPGTAVECNEISVRGISPAVSAGLSASGITERAPSETAVSGAALSSLEYQSEASTASACVGGTSHAFTNYCLYKRVSSKTLLRTLAPERQTTSKPSSQTSFESDLCDELPMASDMSTRFCRARIPSGCLSDVMAQAVSARCYDSDSQGSVTRVMDKSTRETPSAPLMDELLASPSVSGGRISPAISSKSSRGCLEERAPSETVIYTYSGSGLSGGAFSETEVVNAARRTSSFSPGEASSMKVISNVEEAYKASAEEVSESPTAAAVGGFSPLVSTGGLSSNLSGCASHKTVLELSIHSVCSVCIPVREESLTRAPSVSIGDVAAELSETHKASSVAGLPESTSAGVGEKLAGVPARCSSSDVPQMALSECTVVGTTVTTTSPRLSDSVLSGRAFSDPELVNAACILSSVRIPRIEESERRKTGTPESHTPPRVPPKTFLVSAHTHESAKAPDMSPSLSLVRIPIGCLTDDVTTAASESISDSDSLEKTFSETRVVETSTSRTHSASLLDELLVQETPRVGRGSSTASSCSSCRSFGERAPSKTVIRSAGSDSSGRAFSDTDLVYEAHEIPTIRIVSSAKIASGQESMRRKAHTFSRVSPESSFSSAIGLSSRSSLATVPSLCLSDDAKKTGTIDNQTQSTEGLLSSPLHSHWAKSPTSSESDSLGLLERHQSEPELFDTAGQVSSVRILSREERVWRTAESPRVSPELPQYLVPRVSPQTSLVTIPSDPFMMQQAVSPTTTIGKISPGVSRSSLSETVVEGAEPLSGFSGIAIYGTERVNAAHKIPIIRIVSSDKIPRREESVGRTAETSRLSAQVSQDLLSSFSPNTSLVRIPSPPFIKRQLVSSTMSVGGMPSVDSRRSSRSTLPERAFSETAVEGVRYSERRLSGRALSHAAVHHPSHRVSTAMTSSSEESVGGTTETPGRQPSPRVSPRMSPSVSQQSNLDMMNPSVAVMESLRVTAAGKISDVSRSSRVSPIISPPNTYASARVGESLSVRIPSTGKHVGKTAETQTSFTSVLEKAIQVSEGSIRLCEEVISRYPVIHQRTVGVSLGASPGASPAKMFGSQNQQIQNTQSQSVQTNLDDHGPTPQSFPIRAEPSTPDQPGVLNSTNQVWTLYHLANEADEGTLSAEVIAQRPFNGSAHIRHFGLGHVLLAEGLPSPQQPDAHSNGGQPRQHHQPQPPPYPVSPQRAFIPRVRSATLPHPPPPQHPTISNQEISIPNYFLFHDGQRVSLGRSSPSVPTAMPTRSTVVRMDDTQGCLSFTVPMEMVSGGSHQTRSSRFLQVVGEDGNTVYSPSLIRIDTSKHAEETDQ</sequence>
<dbReference type="Proteomes" id="UP001157502">
    <property type="component" value="Chromosome 5"/>
</dbReference>
<organism evidence="1 2">
    <name type="scientific">Dallia pectoralis</name>
    <name type="common">Alaska blackfish</name>
    <dbReference type="NCBI Taxonomy" id="75939"/>
    <lineage>
        <taxon>Eukaryota</taxon>
        <taxon>Metazoa</taxon>
        <taxon>Chordata</taxon>
        <taxon>Craniata</taxon>
        <taxon>Vertebrata</taxon>
        <taxon>Euteleostomi</taxon>
        <taxon>Actinopterygii</taxon>
        <taxon>Neopterygii</taxon>
        <taxon>Teleostei</taxon>
        <taxon>Protacanthopterygii</taxon>
        <taxon>Esociformes</taxon>
        <taxon>Umbridae</taxon>
        <taxon>Dallia</taxon>
    </lineage>
</organism>
<name>A0ACC2H8A4_DALPE</name>
<reference evidence="1" key="1">
    <citation type="submission" date="2021-05" db="EMBL/GenBank/DDBJ databases">
        <authorList>
            <person name="Pan Q."/>
            <person name="Jouanno E."/>
            <person name="Zahm M."/>
            <person name="Klopp C."/>
            <person name="Cabau C."/>
            <person name="Louis A."/>
            <person name="Berthelot C."/>
            <person name="Parey E."/>
            <person name="Roest Crollius H."/>
            <person name="Montfort J."/>
            <person name="Robinson-Rechavi M."/>
            <person name="Bouchez O."/>
            <person name="Lampietro C."/>
            <person name="Lopez Roques C."/>
            <person name="Donnadieu C."/>
            <person name="Postlethwait J."/>
            <person name="Bobe J."/>
            <person name="Dillon D."/>
            <person name="Chandos A."/>
            <person name="von Hippel F."/>
            <person name="Guiguen Y."/>
        </authorList>
    </citation>
    <scope>NUCLEOTIDE SEQUENCE</scope>
    <source>
        <strain evidence="1">YG-Jan2019</strain>
    </source>
</reference>